<keyword evidence="3" id="KW-1133">Transmembrane helix</keyword>
<keyword evidence="5" id="KW-1185">Reference proteome</keyword>
<dbReference type="GeneID" id="36558396"/>
<dbReference type="EMBL" id="MSFO01000003">
    <property type="protein sequence ID" value="PLB49898.1"/>
    <property type="molecule type" value="Genomic_DNA"/>
</dbReference>
<dbReference type="RefSeq" id="XP_024705200.1">
    <property type="nucleotide sequence ID" value="XM_024850697.1"/>
</dbReference>
<reference evidence="4 5" key="1">
    <citation type="submission" date="2016-12" db="EMBL/GenBank/DDBJ databases">
        <title>The genomes of Aspergillus section Nigri reveals drivers in fungal speciation.</title>
        <authorList>
            <consortium name="DOE Joint Genome Institute"/>
            <person name="Vesth T.C."/>
            <person name="Nybo J."/>
            <person name="Theobald S."/>
            <person name="Brandl J."/>
            <person name="Frisvad J.C."/>
            <person name="Nielsen K.F."/>
            <person name="Lyhne E.K."/>
            <person name="Kogle M.E."/>
            <person name="Kuo A."/>
            <person name="Riley R."/>
            <person name="Clum A."/>
            <person name="Nolan M."/>
            <person name="Lipzen A."/>
            <person name="Salamov A."/>
            <person name="Henrissat B."/>
            <person name="Wiebenga A."/>
            <person name="De Vries R.P."/>
            <person name="Grigoriev I.V."/>
            <person name="Mortensen U.H."/>
            <person name="Andersen M.R."/>
            <person name="Baker S.E."/>
        </authorList>
    </citation>
    <scope>NUCLEOTIDE SEQUENCE [LARGE SCALE GENOMIC DNA]</scope>
    <source>
        <strain evidence="4 5">IBT 23096</strain>
    </source>
</reference>
<dbReference type="Proteomes" id="UP000234275">
    <property type="component" value="Unassembled WGS sequence"/>
</dbReference>
<organism evidence="4 5">
    <name type="scientific">Aspergillus steynii IBT 23096</name>
    <dbReference type="NCBI Taxonomy" id="1392250"/>
    <lineage>
        <taxon>Eukaryota</taxon>
        <taxon>Fungi</taxon>
        <taxon>Dikarya</taxon>
        <taxon>Ascomycota</taxon>
        <taxon>Pezizomycotina</taxon>
        <taxon>Eurotiomycetes</taxon>
        <taxon>Eurotiomycetidae</taxon>
        <taxon>Eurotiales</taxon>
        <taxon>Aspergillaceae</taxon>
        <taxon>Aspergillus</taxon>
        <taxon>Aspergillus subgen. Circumdati</taxon>
    </lineage>
</organism>
<accession>A0A2I2GAL3</accession>
<evidence type="ECO:0000256" key="1">
    <source>
        <dbReference type="ARBA" id="ARBA00004141"/>
    </source>
</evidence>
<dbReference type="OrthoDB" id="6499973at2759"/>
<feature type="transmembrane region" description="Helical" evidence="3">
    <location>
        <begin position="55"/>
        <end position="79"/>
    </location>
</feature>
<sequence>MCFQNAFGVFQEPHGQNILQKHSELDIAWIGSLLTCTLFFSATLAGIFADRLGPTIPLAIGSIGTLIAIFMTSLCDLLYQFLLTQGLLLGISNAFLLCPAMAIVSHLFDRHQSVASGIMISGSSIRGILALQESEKETENTSTERNNKSKDSAALVRNPAFVLLCGSLSLATFGLFSPLFFLSTYAVSQGLSSRLAFYIVSILNRGSLVGRVSMGIFADRYGNFNLCFLIGALSGYYDAIFSLQTPCAVQLASPKSKGALIGIILIAPAIPGLIDTPISGQLIKQSYLALSMFSGAMLLAGSMLVLYIRLRQSRKLFVKV</sequence>
<feature type="transmembrane region" description="Helical" evidence="3">
    <location>
        <begin position="220"/>
        <end position="237"/>
    </location>
</feature>
<dbReference type="Pfam" id="PF07690">
    <property type="entry name" value="MFS_1"/>
    <property type="match status" value="1"/>
</dbReference>
<dbReference type="GO" id="GO:0016020">
    <property type="term" value="C:membrane"/>
    <property type="evidence" value="ECO:0007669"/>
    <property type="project" value="UniProtKB-SubCell"/>
</dbReference>
<evidence type="ECO:0000313" key="5">
    <source>
        <dbReference type="Proteomes" id="UP000234275"/>
    </source>
</evidence>
<comment type="similarity">
    <text evidence="2">Belongs to the major facilitator superfamily. Monocarboxylate porter (TC 2.A.1.13) family.</text>
</comment>
<evidence type="ECO:0000313" key="4">
    <source>
        <dbReference type="EMBL" id="PLB49898.1"/>
    </source>
</evidence>
<dbReference type="InterPro" id="IPR050327">
    <property type="entry name" value="Proton-linked_MCT"/>
</dbReference>
<dbReference type="InterPro" id="IPR011701">
    <property type="entry name" value="MFS"/>
</dbReference>
<evidence type="ECO:0000256" key="2">
    <source>
        <dbReference type="ARBA" id="ARBA00006727"/>
    </source>
</evidence>
<feature type="transmembrane region" description="Helical" evidence="3">
    <location>
        <begin position="86"/>
        <end position="108"/>
    </location>
</feature>
<feature type="transmembrane region" description="Helical" evidence="3">
    <location>
        <begin position="286"/>
        <end position="308"/>
    </location>
</feature>
<dbReference type="VEuPathDB" id="FungiDB:P170DRAFT_445338"/>
<comment type="subcellular location">
    <subcellularLocation>
        <location evidence="1">Membrane</location>
        <topology evidence="1">Multi-pass membrane protein</topology>
    </subcellularLocation>
</comment>
<keyword evidence="3" id="KW-0472">Membrane</keyword>
<feature type="transmembrane region" description="Helical" evidence="3">
    <location>
        <begin position="195"/>
        <end position="214"/>
    </location>
</feature>
<dbReference type="SUPFAM" id="SSF103473">
    <property type="entry name" value="MFS general substrate transporter"/>
    <property type="match status" value="1"/>
</dbReference>
<feature type="transmembrane region" description="Helical" evidence="3">
    <location>
        <begin position="27"/>
        <end position="49"/>
    </location>
</feature>
<proteinExistence type="inferred from homology"/>
<feature type="transmembrane region" description="Helical" evidence="3">
    <location>
        <begin position="258"/>
        <end position="274"/>
    </location>
</feature>
<dbReference type="AlphaFoldDB" id="A0A2I2GAL3"/>
<feature type="transmembrane region" description="Helical" evidence="3">
    <location>
        <begin position="160"/>
        <end position="183"/>
    </location>
</feature>
<protein>
    <submittedName>
        <fullName evidence="4">MFS general substrate transporter</fullName>
    </submittedName>
</protein>
<name>A0A2I2GAL3_9EURO</name>
<dbReference type="GO" id="GO:0022857">
    <property type="term" value="F:transmembrane transporter activity"/>
    <property type="evidence" value="ECO:0007669"/>
    <property type="project" value="InterPro"/>
</dbReference>
<keyword evidence="3" id="KW-0812">Transmembrane</keyword>
<comment type="caution">
    <text evidence="4">The sequence shown here is derived from an EMBL/GenBank/DDBJ whole genome shotgun (WGS) entry which is preliminary data.</text>
</comment>
<dbReference type="Gene3D" id="1.20.1250.20">
    <property type="entry name" value="MFS general substrate transporter like domains"/>
    <property type="match status" value="2"/>
</dbReference>
<dbReference type="InterPro" id="IPR036259">
    <property type="entry name" value="MFS_trans_sf"/>
</dbReference>
<dbReference type="PANTHER" id="PTHR11360">
    <property type="entry name" value="MONOCARBOXYLATE TRANSPORTER"/>
    <property type="match status" value="1"/>
</dbReference>
<gene>
    <name evidence="4" type="ORF">P170DRAFT_445338</name>
</gene>
<evidence type="ECO:0000256" key="3">
    <source>
        <dbReference type="SAM" id="Phobius"/>
    </source>
</evidence>
<dbReference type="PANTHER" id="PTHR11360:SF250">
    <property type="entry name" value="MFS-TYPE TRANSPORTER AFUA_1G00970"/>
    <property type="match status" value="1"/>
</dbReference>